<protein>
    <submittedName>
        <fullName evidence="1">Uncharacterized protein</fullName>
    </submittedName>
</protein>
<dbReference type="EMBL" id="CP060139">
    <property type="protein sequence ID" value="QNR24490.1"/>
    <property type="molecule type" value="Genomic_DNA"/>
</dbReference>
<dbReference type="Proteomes" id="UP000516305">
    <property type="component" value="Chromosome"/>
</dbReference>
<sequence>MGNNTNPFKRIEKELIDNLRFPAQEVLSRAEDLNERKLVLHRATSLGNLQKHKVLIRFEDDDGIKEVYTTIWAITDNKVLLKAGRLIPVHRIHSVEISYS</sequence>
<keyword evidence="2" id="KW-1185">Reference proteome</keyword>
<gene>
    <name evidence="1" type="ORF">H4K34_01210</name>
</gene>
<accession>A0A7H0VFJ2</accession>
<dbReference type="RefSeq" id="WP_210759017.1">
    <property type="nucleotide sequence ID" value="NZ_CP060139.1"/>
</dbReference>
<proteinExistence type="predicted"/>
<name>A0A7H0VFJ2_9FLAO</name>
<dbReference type="AlphaFoldDB" id="A0A7H0VFJ2"/>
<evidence type="ECO:0000313" key="2">
    <source>
        <dbReference type="Proteomes" id="UP000516305"/>
    </source>
</evidence>
<organism evidence="1 2">
    <name type="scientific">Croceimicrobium hydrocarbonivorans</name>
    <dbReference type="NCBI Taxonomy" id="2761580"/>
    <lineage>
        <taxon>Bacteria</taxon>
        <taxon>Pseudomonadati</taxon>
        <taxon>Bacteroidota</taxon>
        <taxon>Flavobacteriia</taxon>
        <taxon>Flavobacteriales</taxon>
        <taxon>Owenweeksiaceae</taxon>
        <taxon>Croceimicrobium</taxon>
    </lineage>
</organism>
<dbReference type="KEGG" id="chyd:H4K34_01210"/>
<reference evidence="1 2" key="1">
    <citation type="submission" date="2020-08" db="EMBL/GenBank/DDBJ databases">
        <title>Croceimicrobium hydrocarbonivorans gen. nov., sp. nov., a novel marine bacterium isolated from a bacterial consortium that degrades polyethylene terephthalate.</title>
        <authorList>
            <person name="Liu R."/>
        </authorList>
    </citation>
    <scope>NUCLEOTIDE SEQUENCE [LARGE SCALE GENOMIC DNA]</scope>
    <source>
        <strain evidence="1 2">A20-9</strain>
    </source>
</reference>
<evidence type="ECO:0000313" key="1">
    <source>
        <dbReference type="EMBL" id="QNR24490.1"/>
    </source>
</evidence>